<keyword evidence="2" id="KW-0472">Membrane</keyword>
<feature type="region of interest" description="Disordered" evidence="1">
    <location>
        <begin position="160"/>
        <end position="208"/>
    </location>
</feature>
<proteinExistence type="predicted"/>
<feature type="compositionally biased region" description="Polar residues" evidence="1">
    <location>
        <begin position="268"/>
        <end position="277"/>
    </location>
</feature>
<organism evidence="4 5">
    <name type="scientific">Micromonospora echinofusca</name>
    <dbReference type="NCBI Taxonomy" id="47858"/>
    <lineage>
        <taxon>Bacteria</taxon>
        <taxon>Bacillati</taxon>
        <taxon>Actinomycetota</taxon>
        <taxon>Actinomycetes</taxon>
        <taxon>Micromonosporales</taxon>
        <taxon>Micromonosporaceae</taxon>
        <taxon>Micromonospora</taxon>
    </lineage>
</organism>
<dbReference type="GeneID" id="95804306"/>
<evidence type="ECO:0000256" key="3">
    <source>
        <dbReference type="SAM" id="SignalP"/>
    </source>
</evidence>
<evidence type="ECO:0000313" key="4">
    <source>
        <dbReference type="EMBL" id="SCG18271.1"/>
    </source>
</evidence>
<dbReference type="Proteomes" id="UP000198251">
    <property type="component" value="Chromosome I"/>
</dbReference>
<keyword evidence="2" id="KW-0812">Transmembrane</keyword>
<feature type="chain" id="PRO_5008716657" evidence="3">
    <location>
        <begin position="31"/>
        <end position="425"/>
    </location>
</feature>
<feature type="signal peptide" evidence="3">
    <location>
        <begin position="1"/>
        <end position="30"/>
    </location>
</feature>
<feature type="transmembrane region" description="Helical" evidence="2">
    <location>
        <begin position="225"/>
        <end position="245"/>
    </location>
</feature>
<protein>
    <submittedName>
        <fullName evidence="4">Uncharacterized protein</fullName>
    </submittedName>
</protein>
<accession>A0A1C5GEM9</accession>
<evidence type="ECO:0000256" key="2">
    <source>
        <dbReference type="SAM" id="Phobius"/>
    </source>
</evidence>
<gene>
    <name evidence="4" type="ORF">GA0070610_4613</name>
</gene>
<feature type="compositionally biased region" description="Pro residues" evidence="1">
    <location>
        <begin position="328"/>
        <end position="347"/>
    </location>
</feature>
<evidence type="ECO:0000256" key="1">
    <source>
        <dbReference type="SAM" id="MobiDB-lite"/>
    </source>
</evidence>
<dbReference type="EMBL" id="LT607733">
    <property type="protein sequence ID" value="SCG18271.1"/>
    <property type="molecule type" value="Genomic_DNA"/>
</dbReference>
<keyword evidence="5" id="KW-1185">Reference proteome</keyword>
<feature type="compositionally biased region" description="Low complexity" evidence="1">
    <location>
        <begin position="348"/>
        <end position="380"/>
    </location>
</feature>
<evidence type="ECO:0000313" key="5">
    <source>
        <dbReference type="Proteomes" id="UP000198251"/>
    </source>
</evidence>
<reference evidence="4 5" key="1">
    <citation type="submission" date="2016-06" db="EMBL/GenBank/DDBJ databases">
        <authorList>
            <person name="Kjaerup R.B."/>
            <person name="Dalgaard T.S."/>
            <person name="Juul-Madsen H.R."/>
        </authorList>
    </citation>
    <scope>NUCLEOTIDE SEQUENCE [LARGE SCALE GENOMIC DNA]</scope>
    <source>
        <strain evidence="4 5">DSM 43913</strain>
    </source>
</reference>
<feature type="region of interest" description="Disordered" evidence="1">
    <location>
        <begin position="251"/>
        <end position="425"/>
    </location>
</feature>
<keyword evidence="2" id="KW-1133">Transmembrane helix</keyword>
<dbReference type="AlphaFoldDB" id="A0A1C5GEM9"/>
<dbReference type="RefSeq" id="WP_197697764.1">
    <property type="nucleotide sequence ID" value="NZ_JBFAAC010000006.1"/>
</dbReference>
<feature type="compositionally biased region" description="Pro residues" evidence="1">
    <location>
        <begin position="172"/>
        <end position="182"/>
    </location>
</feature>
<sequence>MAVRRHAARLATVCTLLSGLVALGATPALADGDSVRVRSAGSFTAGGSAGGVSIEVRKRSDGCVLLRTAVGLRLAGLRADQASVQVNVGGRWFPVPLTGGRGSAATSATSPLNPRLCKGKGITVRYRVAFAAEAPAGRLTVSGVASDALGRALGRGAEASRVVGGRASASPTPKPSKKPSPTPSATATEVRAGAEDPSLAAGAGRGAGAGAVSNAAEEESSGGSVVMFFGIAMVAVGILLIVLLFRRSRADKEPAGDPGHVPLPRNPGGTTYRSGQGPTVAPGSPGQVYGQQPPAPGLYGGTPAPRPAGGVYGSRPTPEATQVVPGAPASPPVSAPPASPRSAPPAPAQYGPPAAPGQYGPPAAPGEYGQPPAAGQYGQPPAAPSGQGGPSDPPTSTPPGQRKPGDPPPEAGGGDHTVFMPRLPG</sequence>
<name>A0A1C5GEM9_MICEH</name>
<keyword evidence="3" id="KW-0732">Signal</keyword>